<protein>
    <submittedName>
        <fullName evidence="1">Uncharacterized protein</fullName>
    </submittedName>
</protein>
<name>A0ABS8S977_DATST</name>
<dbReference type="EMBL" id="JACEIK010000343">
    <property type="protein sequence ID" value="MCD7455389.1"/>
    <property type="molecule type" value="Genomic_DNA"/>
</dbReference>
<gene>
    <name evidence="1" type="ORF">HAX54_028038</name>
</gene>
<dbReference type="Proteomes" id="UP000823775">
    <property type="component" value="Unassembled WGS sequence"/>
</dbReference>
<sequence>MCNTLWKMMLLLPMKAGIWRDGARVLRVIVLVFYKLSGPYISSIKTQDVQDLAKCLGCNIELANYILLGLQLGAKTKSKGIRQVVENIEKKAVWLKEAIPVVWWENKFNIQHLRFFSNLDDVSVSHAEVGGERKLDKLRREFL</sequence>
<proteinExistence type="predicted"/>
<organism evidence="1 2">
    <name type="scientific">Datura stramonium</name>
    <name type="common">Jimsonweed</name>
    <name type="synonym">Common thornapple</name>
    <dbReference type="NCBI Taxonomy" id="4076"/>
    <lineage>
        <taxon>Eukaryota</taxon>
        <taxon>Viridiplantae</taxon>
        <taxon>Streptophyta</taxon>
        <taxon>Embryophyta</taxon>
        <taxon>Tracheophyta</taxon>
        <taxon>Spermatophyta</taxon>
        <taxon>Magnoliopsida</taxon>
        <taxon>eudicotyledons</taxon>
        <taxon>Gunneridae</taxon>
        <taxon>Pentapetalae</taxon>
        <taxon>asterids</taxon>
        <taxon>lamiids</taxon>
        <taxon>Solanales</taxon>
        <taxon>Solanaceae</taxon>
        <taxon>Solanoideae</taxon>
        <taxon>Datureae</taxon>
        <taxon>Datura</taxon>
    </lineage>
</organism>
<reference evidence="1 2" key="1">
    <citation type="journal article" date="2021" name="BMC Genomics">
        <title>Datura genome reveals duplications of psychoactive alkaloid biosynthetic genes and high mutation rate following tissue culture.</title>
        <authorList>
            <person name="Rajewski A."/>
            <person name="Carter-House D."/>
            <person name="Stajich J."/>
            <person name="Litt A."/>
        </authorList>
    </citation>
    <scope>NUCLEOTIDE SEQUENCE [LARGE SCALE GENOMIC DNA]</scope>
    <source>
        <strain evidence="1">AR-01</strain>
    </source>
</reference>
<evidence type="ECO:0000313" key="1">
    <source>
        <dbReference type="EMBL" id="MCD7455389.1"/>
    </source>
</evidence>
<comment type="caution">
    <text evidence="1">The sequence shown here is derived from an EMBL/GenBank/DDBJ whole genome shotgun (WGS) entry which is preliminary data.</text>
</comment>
<evidence type="ECO:0000313" key="2">
    <source>
        <dbReference type="Proteomes" id="UP000823775"/>
    </source>
</evidence>
<keyword evidence="2" id="KW-1185">Reference proteome</keyword>
<accession>A0ABS8S977</accession>